<feature type="domain" description="Major facilitator superfamily (MFS) profile" evidence="7">
    <location>
        <begin position="9"/>
        <end position="398"/>
    </location>
</feature>
<keyword evidence="2" id="KW-1003">Cell membrane</keyword>
<organism evidence="8 9">
    <name type="scientific">Tranquillimonas rosea</name>
    <dbReference type="NCBI Taxonomy" id="641238"/>
    <lineage>
        <taxon>Bacteria</taxon>
        <taxon>Pseudomonadati</taxon>
        <taxon>Pseudomonadota</taxon>
        <taxon>Alphaproteobacteria</taxon>
        <taxon>Rhodobacterales</taxon>
        <taxon>Roseobacteraceae</taxon>
        <taxon>Tranquillimonas</taxon>
    </lineage>
</organism>
<gene>
    <name evidence="8" type="ORF">SAMN04490244_10460</name>
</gene>
<dbReference type="GO" id="GO:0022857">
    <property type="term" value="F:transmembrane transporter activity"/>
    <property type="evidence" value="ECO:0007669"/>
    <property type="project" value="InterPro"/>
</dbReference>
<dbReference type="Proteomes" id="UP000198885">
    <property type="component" value="Unassembled WGS sequence"/>
</dbReference>
<dbReference type="InterPro" id="IPR036259">
    <property type="entry name" value="MFS_trans_sf"/>
</dbReference>
<feature type="transmembrane region" description="Helical" evidence="6">
    <location>
        <begin position="375"/>
        <end position="396"/>
    </location>
</feature>
<accession>A0A1H9TA97</accession>
<proteinExistence type="predicted"/>
<dbReference type="InterPro" id="IPR020846">
    <property type="entry name" value="MFS_dom"/>
</dbReference>
<evidence type="ECO:0000256" key="6">
    <source>
        <dbReference type="SAM" id="Phobius"/>
    </source>
</evidence>
<evidence type="ECO:0000256" key="2">
    <source>
        <dbReference type="ARBA" id="ARBA00022475"/>
    </source>
</evidence>
<protein>
    <submittedName>
        <fullName evidence="8">H+ Antiporter protein</fullName>
    </submittedName>
</protein>
<keyword evidence="9" id="KW-1185">Reference proteome</keyword>
<feature type="transmembrane region" description="Helical" evidence="6">
    <location>
        <begin position="167"/>
        <end position="187"/>
    </location>
</feature>
<feature type="transmembrane region" description="Helical" evidence="6">
    <location>
        <begin position="311"/>
        <end position="332"/>
    </location>
</feature>
<sequence length="441" mass="46359">MLSILGDRTYRHLLLAQVVALLGTGLATVALGLLAYDLAGERAGLVLGAVFTIKMVAYVGIAPIAGAFADRVPRRAMLVTLDLVRAGAALCLPFVTEIWQVYVLIFLLQSASAAFTPTFQATIPDVLPEEDRYTRALSLSRLAYDLENIVSPTLAGLLLAFMSYNALFLGTVVGFVASAALVVSVLLPSPQPSEPRGIYNRSTRGIRIYLATPRLRGLLALNLAAAAGGAMVLVNTVVLVRSELALGESALAWTMFAFGAGSMLAALGLPRVLDRVSDRPVMLAGAIALTATLVLLAALILMAGLTWALLLAAWLVGGIGYSAVLTPSGRLLRRSAHPEDRPAIFAAQFALSHACWLVTYPLAGVLMTVAGAPVALVGLGLLAALGIVFAVGLWPAGDPETMSHRHNDLPPDHPHLAKHGSGHSHAHALIIDRLHSEWPAG</sequence>
<evidence type="ECO:0000313" key="9">
    <source>
        <dbReference type="Proteomes" id="UP000198885"/>
    </source>
</evidence>
<dbReference type="EMBL" id="FOGU01000004">
    <property type="protein sequence ID" value="SER94210.1"/>
    <property type="molecule type" value="Genomic_DNA"/>
</dbReference>
<dbReference type="STRING" id="641238.SAMN04490244_10460"/>
<name>A0A1H9TA97_9RHOB</name>
<dbReference type="CDD" id="cd06173">
    <property type="entry name" value="MFS_MefA_like"/>
    <property type="match status" value="1"/>
</dbReference>
<feature type="transmembrane region" description="Helical" evidence="6">
    <location>
        <begin position="12"/>
        <end position="36"/>
    </location>
</feature>
<evidence type="ECO:0000259" key="7">
    <source>
        <dbReference type="PROSITE" id="PS50850"/>
    </source>
</evidence>
<feature type="transmembrane region" description="Helical" evidence="6">
    <location>
        <begin position="344"/>
        <end position="363"/>
    </location>
</feature>
<evidence type="ECO:0000313" key="8">
    <source>
        <dbReference type="EMBL" id="SER94210.1"/>
    </source>
</evidence>
<evidence type="ECO:0000256" key="4">
    <source>
        <dbReference type="ARBA" id="ARBA00022989"/>
    </source>
</evidence>
<evidence type="ECO:0000256" key="1">
    <source>
        <dbReference type="ARBA" id="ARBA00004651"/>
    </source>
</evidence>
<dbReference type="PANTHER" id="PTHR23513">
    <property type="entry name" value="INTEGRAL MEMBRANE EFFLUX PROTEIN-RELATED"/>
    <property type="match status" value="1"/>
</dbReference>
<dbReference type="RefSeq" id="WP_092691279.1">
    <property type="nucleotide sequence ID" value="NZ_FOGU01000004.1"/>
</dbReference>
<keyword evidence="4 6" id="KW-1133">Transmembrane helix</keyword>
<feature type="transmembrane region" description="Helical" evidence="6">
    <location>
        <begin position="250"/>
        <end position="269"/>
    </location>
</feature>
<dbReference type="GO" id="GO:0005886">
    <property type="term" value="C:plasma membrane"/>
    <property type="evidence" value="ECO:0007669"/>
    <property type="project" value="UniProtKB-SubCell"/>
</dbReference>
<keyword evidence="3 6" id="KW-0812">Transmembrane</keyword>
<dbReference type="PANTHER" id="PTHR23513:SF6">
    <property type="entry name" value="MAJOR FACILITATOR SUPERFAMILY ASSOCIATED DOMAIN-CONTAINING PROTEIN"/>
    <property type="match status" value="1"/>
</dbReference>
<evidence type="ECO:0000256" key="5">
    <source>
        <dbReference type="ARBA" id="ARBA00023136"/>
    </source>
</evidence>
<feature type="transmembrane region" description="Helical" evidence="6">
    <location>
        <begin position="42"/>
        <end position="69"/>
    </location>
</feature>
<dbReference type="Pfam" id="PF07690">
    <property type="entry name" value="MFS_1"/>
    <property type="match status" value="1"/>
</dbReference>
<dbReference type="PROSITE" id="PS50850">
    <property type="entry name" value="MFS"/>
    <property type="match status" value="1"/>
</dbReference>
<reference evidence="8 9" key="1">
    <citation type="submission" date="2016-10" db="EMBL/GenBank/DDBJ databases">
        <authorList>
            <person name="de Groot N.N."/>
        </authorList>
    </citation>
    <scope>NUCLEOTIDE SEQUENCE [LARGE SCALE GENOMIC DNA]</scope>
    <source>
        <strain evidence="8 9">DSM 23042</strain>
    </source>
</reference>
<comment type="subcellular location">
    <subcellularLocation>
        <location evidence="1">Cell membrane</location>
        <topology evidence="1">Multi-pass membrane protein</topology>
    </subcellularLocation>
</comment>
<dbReference type="Gene3D" id="1.20.1250.20">
    <property type="entry name" value="MFS general substrate transporter like domains"/>
    <property type="match status" value="1"/>
</dbReference>
<feature type="transmembrane region" description="Helical" evidence="6">
    <location>
        <begin position="217"/>
        <end position="238"/>
    </location>
</feature>
<dbReference type="SUPFAM" id="SSF103473">
    <property type="entry name" value="MFS general substrate transporter"/>
    <property type="match status" value="1"/>
</dbReference>
<evidence type="ECO:0000256" key="3">
    <source>
        <dbReference type="ARBA" id="ARBA00022692"/>
    </source>
</evidence>
<dbReference type="AlphaFoldDB" id="A0A1H9TA97"/>
<dbReference type="OrthoDB" id="4368225at2"/>
<keyword evidence="5 6" id="KW-0472">Membrane</keyword>
<dbReference type="InterPro" id="IPR011701">
    <property type="entry name" value="MFS"/>
</dbReference>
<feature type="transmembrane region" description="Helical" evidence="6">
    <location>
        <begin position="281"/>
        <end position="305"/>
    </location>
</feature>